<keyword evidence="1" id="KW-1133">Transmembrane helix</keyword>
<evidence type="ECO:0000313" key="2">
    <source>
        <dbReference type="EMBL" id="CAI3978097.1"/>
    </source>
</evidence>
<dbReference type="EMBL" id="CAMXCT030000388">
    <property type="protein sequence ID" value="CAL4765409.1"/>
    <property type="molecule type" value="Genomic_DNA"/>
</dbReference>
<feature type="transmembrane region" description="Helical" evidence="1">
    <location>
        <begin position="203"/>
        <end position="222"/>
    </location>
</feature>
<evidence type="ECO:0000313" key="3">
    <source>
        <dbReference type="EMBL" id="CAL4765409.1"/>
    </source>
</evidence>
<reference evidence="2" key="1">
    <citation type="submission" date="2022-10" db="EMBL/GenBank/DDBJ databases">
        <authorList>
            <person name="Chen Y."/>
            <person name="Dougan E. K."/>
            <person name="Chan C."/>
            <person name="Rhodes N."/>
            <person name="Thang M."/>
        </authorList>
    </citation>
    <scope>NUCLEOTIDE SEQUENCE</scope>
</reference>
<evidence type="ECO:0000256" key="1">
    <source>
        <dbReference type="SAM" id="Phobius"/>
    </source>
</evidence>
<feature type="transmembrane region" description="Helical" evidence="1">
    <location>
        <begin position="122"/>
        <end position="144"/>
    </location>
</feature>
<dbReference type="Proteomes" id="UP001152797">
    <property type="component" value="Unassembled WGS sequence"/>
</dbReference>
<name>A0A9P1FL76_9DINO</name>
<protein>
    <submittedName>
        <fullName evidence="2">Uncharacterized protein</fullName>
    </submittedName>
</protein>
<keyword evidence="1" id="KW-0472">Membrane</keyword>
<keyword evidence="4" id="KW-1185">Reference proteome</keyword>
<feature type="transmembrane region" description="Helical" evidence="1">
    <location>
        <begin position="46"/>
        <end position="66"/>
    </location>
</feature>
<dbReference type="EMBL" id="CAMXCT020000388">
    <property type="protein sequence ID" value="CAL1131472.1"/>
    <property type="molecule type" value="Genomic_DNA"/>
</dbReference>
<feature type="transmembrane region" description="Helical" evidence="1">
    <location>
        <begin position="299"/>
        <end position="320"/>
    </location>
</feature>
<sequence>MAAWHRWLCWRKELVAASPRSPSCASSSSDESVPPQRVWADVRRRALIRSVAATILAIVAIFLPIAQPAGRELGHIICKEEELPAEDVILASWMSILTSIISFACLGLVLSSQMKWWLSSPFLNRVRWHVLLDSVNVWLFHFLATHPACGLRYNPASGLTTLSFFAILCHVFFWFNKLMGFTIIKTHLAMLERAFERPLGTQFLDYLQVIFGVSIVVSTVSFVGSSSVSQVHELIGIVMLIEVSVVLSCIALAVLMTRAFCLAHRYAKMEAGQEKRPAENELALKAVHFSKRMRWETPLNLLLVATAFALHVFWLFQLHWHQPNHRHTIQEMAFLSAAILSLANCARYSSLLSLAEFNLPQKKPKQGIFHQMSGAIFGSFSNESLEDIDQWKTGHHSWDEKTYELAHRAVTLRALLEFYSSLPAKMPHFDPARHKTSDIVRQVIIPMSRQSPYGDCAAAMVLMGGREILPDRMVTHSWSNHFAHLVASVVADALELPSYESVLARLEAQEMLALKSELYWKKKLDTAYWICCFSINQHAGICGYVPPDLQDPVTHALPKACSCKHPKHWSDSEPLKDGQSVDCEMNKFDNMMDCIFSLNPECSQLIAVDIQFNLFTRAWCVAEIHQAQQMYMPQRMIIFSEENLKREEVWLHHLKVQEMKASNPADAKFILSKIDDPRQFDADLQQLIFGTGGLVQACHMGFERMSLLGAVAQKGFDRQRTMDFVVCVYN</sequence>
<dbReference type="AlphaFoldDB" id="A0A9P1FL76"/>
<feature type="transmembrane region" description="Helical" evidence="1">
    <location>
        <begin position="234"/>
        <end position="255"/>
    </location>
</feature>
<keyword evidence="1" id="KW-0812">Transmembrane</keyword>
<accession>A0A9P1FL76</accession>
<gene>
    <name evidence="2" type="ORF">C1SCF055_LOCUS6177</name>
</gene>
<evidence type="ECO:0000313" key="4">
    <source>
        <dbReference type="Proteomes" id="UP001152797"/>
    </source>
</evidence>
<dbReference type="EMBL" id="CAMXCT010000388">
    <property type="protein sequence ID" value="CAI3978097.1"/>
    <property type="molecule type" value="Genomic_DNA"/>
</dbReference>
<proteinExistence type="predicted"/>
<feature type="transmembrane region" description="Helical" evidence="1">
    <location>
        <begin position="89"/>
        <end position="110"/>
    </location>
</feature>
<organism evidence="2">
    <name type="scientific">Cladocopium goreaui</name>
    <dbReference type="NCBI Taxonomy" id="2562237"/>
    <lineage>
        <taxon>Eukaryota</taxon>
        <taxon>Sar</taxon>
        <taxon>Alveolata</taxon>
        <taxon>Dinophyceae</taxon>
        <taxon>Suessiales</taxon>
        <taxon>Symbiodiniaceae</taxon>
        <taxon>Cladocopium</taxon>
    </lineage>
</organism>
<feature type="transmembrane region" description="Helical" evidence="1">
    <location>
        <begin position="156"/>
        <end position="175"/>
    </location>
</feature>
<dbReference type="OrthoDB" id="415471at2759"/>
<reference evidence="3 4" key="2">
    <citation type="submission" date="2024-05" db="EMBL/GenBank/DDBJ databases">
        <authorList>
            <person name="Chen Y."/>
            <person name="Shah S."/>
            <person name="Dougan E. K."/>
            <person name="Thang M."/>
            <person name="Chan C."/>
        </authorList>
    </citation>
    <scope>NUCLEOTIDE SEQUENCE [LARGE SCALE GENOMIC DNA]</scope>
</reference>
<comment type="caution">
    <text evidence="2">The sequence shown here is derived from an EMBL/GenBank/DDBJ whole genome shotgun (WGS) entry which is preliminary data.</text>
</comment>